<dbReference type="EMBL" id="CAJOBD010000049">
    <property type="protein sequence ID" value="CAF3553153.1"/>
    <property type="molecule type" value="Genomic_DNA"/>
</dbReference>
<dbReference type="Proteomes" id="UP000663836">
    <property type="component" value="Unassembled WGS sequence"/>
</dbReference>
<dbReference type="Proteomes" id="UP000663864">
    <property type="component" value="Unassembled WGS sequence"/>
</dbReference>
<feature type="region of interest" description="Disordered" evidence="1">
    <location>
        <begin position="1"/>
        <end position="77"/>
    </location>
</feature>
<gene>
    <name evidence="3" type="ORF">JBS370_LOCUS1453</name>
    <name evidence="2" type="ORF">ZHD862_LOCUS1097</name>
</gene>
<dbReference type="AlphaFoldDB" id="A0A818KKU7"/>
<reference evidence="3" key="1">
    <citation type="submission" date="2021-02" db="EMBL/GenBank/DDBJ databases">
        <authorList>
            <person name="Nowell W R."/>
        </authorList>
    </citation>
    <scope>NUCLEOTIDE SEQUENCE</scope>
</reference>
<evidence type="ECO:0000256" key="1">
    <source>
        <dbReference type="SAM" id="MobiDB-lite"/>
    </source>
</evidence>
<comment type="caution">
    <text evidence="3">The sequence shown here is derived from an EMBL/GenBank/DDBJ whole genome shotgun (WGS) entry which is preliminary data.</text>
</comment>
<accession>A0A818KKU7</accession>
<sequence>MNPNMNSQGIPPNETLDSYHSFGSSPSSWQESPTRFRGQNYSQGPYPTSSSRIRQHGGDFSQRGRYSYNKRGGGAYRSHIRDKNFDQQQEQSVDNNNEYQTTMINSSNRKFNSFFRTNMLEDPWINMKPTKVPSNGTSLVFDSTNH</sequence>
<evidence type="ECO:0000313" key="2">
    <source>
        <dbReference type="EMBL" id="CAF0775556.1"/>
    </source>
</evidence>
<organism evidence="3 4">
    <name type="scientific">Rotaria sordida</name>
    <dbReference type="NCBI Taxonomy" id="392033"/>
    <lineage>
        <taxon>Eukaryota</taxon>
        <taxon>Metazoa</taxon>
        <taxon>Spiralia</taxon>
        <taxon>Gnathifera</taxon>
        <taxon>Rotifera</taxon>
        <taxon>Eurotatoria</taxon>
        <taxon>Bdelloidea</taxon>
        <taxon>Philodinida</taxon>
        <taxon>Philodinidae</taxon>
        <taxon>Rotaria</taxon>
    </lineage>
</organism>
<proteinExistence type="predicted"/>
<feature type="compositionally biased region" description="Polar residues" evidence="1">
    <location>
        <begin position="1"/>
        <end position="52"/>
    </location>
</feature>
<protein>
    <submittedName>
        <fullName evidence="3">Uncharacterized protein</fullName>
    </submittedName>
</protein>
<dbReference type="EMBL" id="CAJNOT010000018">
    <property type="protein sequence ID" value="CAF0775556.1"/>
    <property type="molecule type" value="Genomic_DNA"/>
</dbReference>
<name>A0A818KKU7_9BILA</name>
<evidence type="ECO:0000313" key="3">
    <source>
        <dbReference type="EMBL" id="CAF3553153.1"/>
    </source>
</evidence>
<evidence type="ECO:0000313" key="4">
    <source>
        <dbReference type="Proteomes" id="UP000663836"/>
    </source>
</evidence>